<dbReference type="PANTHER" id="PTHR43540:SF3">
    <property type="entry name" value="ENTEROBACTIN SYNTHASE COMPONENT B"/>
    <property type="match status" value="1"/>
</dbReference>
<dbReference type="OrthoDB" id="5794853at2"/>
<dbReference type="RefSeq" id="WP_068809887.1">
    <property type="nucleotide sequence ID" value="NZ_BMIY01000003.1"/>
</dbReference>
<dbReference type="PRINTS" id="PR01398">
    <property type="entry name" value="ISCHRISMTASE"/>
</dbReference>
<evidence type="ECO:0000313" key="4">
    <source>
        <dbReference type="Proteomes" id="UP000627715"/>
    </source>
</evidence>
<dbReference type="InterPro" id="IPR050272">
    <property type="entry name" value="Isochorismatase-like_hydrls"/>
</dbReference>
<evidence type="ECO:0000256" key="1">
    <source>
        <dbReference type="ARBA" id="ARBA00022801"/>
    </source>
</evidence>
<evidence type="ECO:0000313" key="3">
    <source>
        <dbReference type="EMBL" id="GGG53013.1"/>
    </source>
</evidence>
<dbReference type="PANTHER" id="PTHR43540">
    <property type="entry name" value="PEROXYUREIDOACRYLATE/UREIDOACRYLATE AMIDOHYDROLASE-RELATED"/>
    <property type="match status" value="1"/>
</dbReference>
<name>A0A917GNW2_9GAMM</name>
<dbReference type="GO" id="GO:0008908">
    <property type="term" value="F:isochorismatase activity"/>
    <property type="evidence" value="ECO:0007669"/>
    <property type="project" value="InterPro"/>
</dbReference>
<dbReference type="SUPFAM" id="SSF52499">
    <property type="entry name" value="Isochorismatase-like hydrolases"/>
    <property type="match status" value="1"/>
</dbReference>
<sequence length="213" mass="23355">MGVPRIANYPLPEKSQLPAAKVDWQPDSSRAALLIHDMQQYFLAAFNQGESPINPVIANIKALLDICHKKGVPVFYTAQRGNQQRCDRGLQADFWGPGMKADAAHETIVPALTPGEDDFVLVKHRYSAFQRSNLLTLLQARQRDQLIVTGVYAQIGCQISAAEAFQHDIEPFLVADAVAAYSQAHHEQAVNYVAGCCGVSLMTNDVVNALDSH</sequence>
<dbReference type="InterPro" id="IPR000868">
    <property type="entry name" value="Isochorismatase-like_dom"/>
</dbReference>
<proteinExistence type="predicted"/>
<feature type="domain" description="Isochorismatase-like" evidence="2">
    <location>
        <begin position="31"/>
        <end position="200"/>
    </location>
</feature>
<organism evidence="3 4">
    <name type="scientific">Pseudohongiella nitratireducens</name>
    <dbReference type="NCBI Taxonomy" id="1768907"/>
    <lineage>
        <taxon>Bacteria</taxon>
        <taxon>Pseudomonadati</taxon>
        <taxon>Pseudomonadota</taxon>
        <taxon>Gammaproteobacteria</taxon>
        <taxon>Pseudomonadales</taxon>
        <taxon>Pseudohongiellaceae</taxon>
        <taxon>Pseudohongiella</taxon>
    </lineage>
</organism>
<dbReference type="PIRSF" id="PIRSF001111">
    <property type="entry name" value="Isochorismatase"/>
    <property type="match status" value="1"/>
</dbReference>
<protein>
    <recommendedName>
        <fullName evidence="2">Isochorismatase-like domain-containing protein</fullName>
    </recommendedName>
</protein>
<gene>
    <name evidence="3" type="ORF">GCM10011403_07780</name>
</gene>
<reference evidence="3" key="2">
    <citation type="submission" date="2020-09" db="EMBL/GenBank/DDBJ databases">
        <authorList>
            <person name="Sun Q."/>
            <person name="Zhou Y."/>
        </authorList>
    </citation>
    <scope>NUCLEOTIDE SEQUENCE</scope>
    <source>
        <strain evidence="3">CGMCC 1.15425</strain>
    </source>
</reference>
<dbReference type="EMBL" id="BMIY01000003">
    <property type="protein sequence ID" value="GGG53013.1"/>
    <property type="molecule type" value="Genomic_DNA"/>
</dbReference>
<dbReference type="InterPro" id="IPR016291">
    <property type="entry name" value="Isochorismatase"/>
</dbReference>
<accession>A0A917GNW2</accession>
<dbReference type="Proteomes" id="UP000627715">
    <property type="component" value="Unassembled WGS sequence"/>
</dbReference>
<comment type="caution">
    <text evidence="3">The sequence shown here is derived from an EMBL/GenBank/DDBJ whole genome shotgun (WGS) entry which is preliminary data.</text>
</comment>
<dbReference type="Gene3D" id="3.40.50.850">
    <property type="entry name" value="Isochorismatase-like"/>
    <property type="match status" value="1"/>
</dbReference>
<dbReference type="InterPro" id="IPR036380">
    <property type="entry name" value="Isochorismatase-like_sf"/>
</dbReference>
<dbReference type="Pfam" id="PF00857">
    <property type="entry name" value="Isochorismatase"/>
    <property type="match status" value="1"/>
</dbReference>
<keyword evidence="4" id="KW-1185">Reference proteome</keyword>
<reference evidence="3" key="1">
    <citation type="journal article" date="2014" name="Int. J. Syst. Evol. Microbiol.">
        <title>Complete genome sequence of Corynebacterium casei LMG S-19264T (=DSM 44701T), isolated from a smear-ripened cheese.</title>
        <authorList>
            <consortium name="US DOE Joint Genome Institute (JGI-PGF)"/>
            <person name="Walter F."/>
            <person name="Albersmeier A."/>
            <person name="Kalinowski J."/>
            <person name="Ruckert C."/>
        </authorList>
    </citation>
    <scope>NUCLEOTIDE SEQUENCE</scope>
    <source>
        <strain evidence="3">CGMCC 1.15425</strain>
    </source>
</reference>
<keyword evidence="1" id="KW-0378">Hydrolase</keyword>
<dbReference type="AlphaFoldDB" id="A0A917GNW2"/>
<evidence type="ECO:0000259" key="2">
    <source>
        <dbReference type="Pfam" id="PF00857"/>
    </source>
</evidence>